<evidence type="ECO:0000313" key="3">
    <source>
        <dbReference type="Proteomes" id="UP000474175"/>
    </source>
</evidence>
<gene>
    <name evidence="2" type="ORF">GK108_13285</name>
</gene>
<dbReference type="NCBIfam" id="TIGR04183">
    <property type="entry name" value="Por_Secre_tail"/>
    <property type="match status" value="1"/>
</dbReference>
<name>A0A6L9L624_9BACT</name>
<dbReference type="AlphaFoldDB" id="A0A6L9L624"/>
<evidence type="ECO:0000313" key="2">
    <source>
        <dbReference type="EMBL" id="NDU95850.1"/>
    </source>
</evidence>
<feature type="signal peptide" evidence="1">
    <location>
        <begin position="1"/>
        <end position="23"/>
    </location>
</feature>
<accession>A0A6L9L624</accession>
<reference evidence="2 3" key="1">
    <citation type="submission" date="2020-02" db="EMBL/GenBank/DDBJ databases">
        <title>Draft genome sequence of two Spirosoma agri KCTC 52727 and Spirosoma terrae KCTC 52035.</title>
        <authorList>
            <person name="Rojas J."/>
            <person name="Ambika Manirajan B."/>
            <person name="Suarez C."/>
            <person name="Ratering S."/>
            <person name="Schnell S."/>
        </authorList>
    </citation>
    <scope>NUCLEOTIDE SEQUENCE [LARGE SCALE GENOMIC DNA]</scope>
    <source>
        <strain evidence="2 3">KCTC 52035</strain>
    </source>
</reference>
<sequence length="348" mass="36912">MKKPLYVSLFLSFFGLATQWASAQTQVDLQGVSIAPLTSDPIGINQPQTVEVVLKNNGPGAIPTGEAVATVTISTPQLRFDTPLNFTDASGLWTVTSSNTNTLILSNTGGPLPSNPAGGYSLRFGVRGNAQGAGNLNLASTLSPTATVSDRDGNNQSASGSITVTSAQPVALISFTAKALEDRTVQLDWVTSLETDNKGFVVERSKDLKSFEKVGEVGEIAPNSSAKKYYSLLDRTPFAGTSYYRLTQIDLSGKTTTYPAVSVVLREGAYGVYPNPVVKGQQFLLNLDEPETAVVNMFGADGRALPLQKAGVQSGAVLLRTTGTLSTGMYIVTVEERGQSRQHRIVVE</sequence>
<dbReference type="RefSeq" id="WP_163948759.1">
    <property type="nucleotide sequence ID" value="NZ_JAAFZH010000005.1"/>
</dbReference>
<dbReference type="EMBL" id="JAAFZH010000005">
    <property type="protein sequence ID" value="NDU95850.1"/>
    <property type="molecule type" value="Genomic_DNA"/>
</dbReference>
<dbReference type="InterPro" id="IPR026444">
    <property type="entry name" value="Secre_tail"/>
</dbReference>
<proteinExistence type="predicted"/>
<keyword evidence="1" id="KW-0732">Signal</keyword>
<protein>
    <submittedName>
        <fullName evidence="2">T9SS type A sorting domain-containing protein</fullName>
    </submittedName>
</protein>
<feature type="chain" id="PRO_5026977501" evidence="1">
    <location>
        <begin position="24"/>
        <end position="348"/>
    </location>
</feature>
<keyword evidence="3" id="KW-1185">Reference proteome</keyword>
<organism evidence="2 3">
    <name type="scientific">Spirosoma terrae</name>
    <dbReference type="NCBI Taxonomy" id="1968276"/>
    <lineage>
        <taxon>Bacteria</taxon>
        <taxon>Pseudomonadati</taxon>
        <taxon>Bacteroidota</taxon>
        <taxon>Cytophagia</taxon>
        <taxon>Cytophagales</taxon>
        <taxon>Cytophagaceae</taxon>
        <taxon>Spirosoma</taxon>
    </lineage>
</organism>
<evidence type="ECO:0000256" key="1">
    <source>
        <dbReference type="SAM" id="SignalP"/>
    </source>
</evidence>
<comment type="caution">
    <text evidence="2">The sequence shown here is derived from an EMBL/GenBank/DDBJ whole genome shotgun (WGS) entry which is preliminary data.</text>
</comment>
<dbReference type="Proteomes" id="UP000474175">
    <property type="component" value="Unassembled WGS sequence"/>
</dbReference>